<protein>
    <submittedName>
        <fullName evidence="1">Uncharacterized protein</fullName>
    </submittedName>
</protein>
<keyword evidence="2" id="KW-1185">Reference proteome</keyword>
<accession>A0A0G4FNZ6</accession>
<evidence type="ECO:0000313" key="1">
    <source>
        <dbReference type="EMBL" id="CEM15536.1"/>
    </source>
</evidence>
<dbReference type="InParanoid" id="A0A0G4FNZ6"/>
<name>A0A0G4FNZ6_VITBC</name>
<dbReference type="Proteomes" id="UP000041254">
    <property type="component" value="Unassembled WGS sequence"/>
</dbReference>
<evidence type="ECO:0000313" key="2">
    <source>
        <dbReference type="Proteomes" id="UP000041254"/>
    </source>
</evidence>
<organism evidence="1 2">
    <name type="scientific">Vitrella brassicaformis (strain CCMP3155)</name>
    <dbReference type="NCBI Taxonomy" id="1169540"/>
    <lineage>
        <taxon>Eukaryota</taxon>
        <taxon>Sar</taxon>
        <taxon>Alveolata</taxon>
        <taxon>Colpodellida</taxon>
        <taxon>Vitrellaceae</taxon>
        <taxon>Vitrella</taxon>
    </lineage>
</organism>
<gene>
    <name evidence="1" type="ORF">Vbra_15782</name>
</gene>
<proteinExistence type="predicted"/>
<sequence>MPFFESVSAYVAMCAGGTASRMAVAATPAHMATEANDVEEEVFDKLALAYTRFEVENFLNGSGRYLHVIYPYPRDVQVYYCHVSYMLAEATTDFQLETFMNGSGKYPHVINHNVQL</sequence>
<dbReference type="AlphaFoldDB" id="A0A0G4FNZ6"/>
<dbReference type="VEuPathDB" id="CryptoDB:Vbra_15782"/>
<reference evidence="1 2" key="1">
    <citation type="submission" date="2014-11" db="EMBL/GenBank/DDBJ databases">
        <authorList>
            <person name="Zhu J."/>
            <person name="Qi W."/>
            <person name="Song R."/>
        </authorList>
    </citation>
    <scope>NUCLEOTIDE SEQUENCE [LARGE SCALE GENOMIC DNA]</scope>
</reference>
<dbReference type="EMBL" id="CDMY01000466">
    <property type="protein sequence ID" value="CEM15536.1"/>
    <property type="molecule type" value="Genomic_DNA"/>
</dbReference>